<dbReference type="PANTHER" id="PTHR46737">
    <property type="entry name" value="OS02G0827600 PROTEIN"/>
    <property type="match status" value="1"/>
</dbReference>
<evidence type="ECO:0008006" key="3">
    <source>
        <dbReference type="Google" id="ProtNLM"/>
    </source>
</evidence>
<reference evidence="2" key="1">
    <citation type="journal article" date="2014" name="Sci. Data">
        <title>Genomes of diverse isolates of the marine cyanobacterium Prochlorococcus.</title>
        <authorList>
            <person name="Biller S."/>
            <person name="Berube P."/>
            <person name="Thompson J."/>
            <person name="Kelly L."/>
            <person name="Roggensack S."/>
            <person name="Awad L."/>
            <person name="Roache-Johnson K."/>
            <person name="Ding H."/>
            <person name="Giovannoni S.J."/>
            <person name="Moore L.R."/>
            <person name="Chisholm S.W."/>
        </authorList>
    </citation>
    <scope>NUCLEOTIDE SEQUENCE [LARGE SCALE GENOMIC DNA]</scope>
    <source>
        <strain evidence="2">PAC1</strain>
    </source>
</reference>
<dbReference type="PANTHER" id="PTHR46737:SF2">
    <property type="entry name" value="OS02G0827600 PROTEIN"/>
    <property type="match status" value="1"/>
</dbReference>
<sequence>MFMEVRFREVDPFNCWIWIRYSGVPSKGEKDYIDGIFDSWYVLGRLGGFNSENLQTHEMGADVSWMSYENDDTSSSLPSLMHNLGEFEFNECWARCWVDLGTSDLIAIDILINTLKQMDVDVLKIEELIIGGVNEDWPVEEHPDAIFSSTD</sequence>
<name>A0A0A2C3N8_PROMR</name>
<protein>
    <recommendedName>
        <fullName evidence="3">DUF3531 domain-containing protein</fullName>
    </recommendedName>
</protein>
<proteinExistence type="predicted"/>
<gene>
    <name evidence="1" type="ORF">EV03_1889</name>
</gene>
<dbReference type="AlphaFoldDB" id="A0A0A2C3N8"/>
<evidence type="ECO:0000313" key="1">
    <source>
        <dbReference type="EMBL" id="KGG19505.1"/>
    </source>
</evidence>
<dbReference type="Pfam" id="PF12049">
    <property type="entry name" value="DUF3531"/>
    <property type="match status" value="1"/>
</dbReference>
<comment type="caution">
    <text evidence="1">The sequence shown here is derived from an EMBL/GenBank/DDBJ whole genome shotgun (WGS) entry which is preliminary data.</text>
</comment>
<accession>A0A0A2C3N8</accession>
<dbReference type="Proteomes" id="UP000030392">
    <property type="component" value="Unassembled WGS sequence"/>
</dbReference>
<dbReference type="EMBL" id="JNAX01000015">
    <property type="protein sequence ID" value="KGG19505.1"/>
    <property type="molecule type" value="Genomic_DNA"/>
</dbReference>
<evidence type="ECO:0000313" key="2">
    <source>
        <dbReference type="Proteomes" id="UP000030392"/>
    </source>
</evidence>
<dbReference type="InterPro" id="IPR021920">
    <property type="entry name" value="DUF3531"/>
</dbReference>
<organism evidence="1 2">
    <name type="scientific">Prochlorococcus marinus str. PAC1</name>
    <dbReference type="NCBI Taxonomy" id="59924"/>
    <lineage>
        <taxon>Bacteria</taxon>
        <taxon>Bacillati</taxon>
        <taxon>Cyanobacteriota</taxon>
        <taxon>Cyanophyceae</taxon>
        <taxon>Synechococcales</taxon>
        <taxon>Prochlorococcaceae</taxon>
        <taxon>Prochlorococcus</taxon>
    </lineage>
</organism>